<feature type="compositionally biased region" description="Low complexity" evidence="1">
    <location>
        <begin position="240"/>
        <end position="255"/>
    </location>
</feature>
<reference evidence="2" key="1">
    <citation type="submission" date="2022-10" db="EMBL/GenBank/DDBJ databases">
        <title>Fusarium specimens isolated from Avocado Roots.</title>
        <authorList>
            <person name="Stajich J."/>
            <person name="Roper C."/>
            <person name="Heimlech-Rivalta G."/>
        </authorList>
    </citation>
    <scope>NUCLEOTIDE SEQUENCE</scope>
    <source>
        <strain evidence="2">CF00143</strain>
    </source>
</reference>
<proteinExistence type="predicted"/>
<gene>
    <name evidence="2" type="ORF">NW766_000653</name>
</gene>
<sequence>MAENDDGPSTAEAGGGIPTNTTTTSPTTAAFNYNRLREPVSNVDFVYDDYVYPKFAADSWPVKMANEPTNEASREDIAKLSAQLSELKQMVIQMWQGYQPPYDDNGGSIFAKRPTTMRNAWDPRRGKGKAEDSPPKIIVPSTAKVARFEIEFGSESPEQAQAPEDTGNNSQRPNNATVWDSSANPRLAAVAGPDGSSPFSSSFEESEERSFGSSSKVDSPSPADRQPEERGSEPSGKDGSPASSSSSSERSSTQSTEHDLSSANNAKGHEIERLELAEGVEELATHDALFSYFVYYLNQPGSARKPATKRGDITPIMAKSLRSAVIGAKKKSFIHHANYGNIRGRVRGLDQNTSVDLYIALSQRYYRQFSE</sequence>
<feature type="compositionally biased region" description="Basic and acidic residues" evidence="1">
    <location>
        <begin position="225"/>
        <end position="236"/>
    </location>
</feature>
<evidence type="ECO:0000313" key="3">
    <source>
        <dbReference type="Proteomes" id="UP001152130"/>
    </source>
</evidence>
<comment type="caution">
    <text evidence="2">The sequence shown here is derived from an EMBL/GenBank/DDBJ whole genome shotgun (WGS) entry which is preliminary data.</text>
</comment>
<name>A0A9W8Q0U6_9HYPO</name>
<protein>
    <submittedName>
        <fullName evidence="2">Uncharacterized protein</fullName>
    </submittedName>
</protein>
<feature type="compositionally biased region" description="Polar residues" evidence="1">
    <location>
        <begin position="166"/>
        <end position="184"/>
    </location>
</feature>
<feature type="region of interest" description="Disordered" evidence="1">
    <location>
        <begin position="117"/>
        <end position="141"/>
    </location>
</feature>
<keyword evidence="3" id="KW-1185">Reference proteome</keyword>
<evidence type="ECO:0000313" key="2">
    <source>
        <dbReference type="EMBL" id="KAJ4024417.1"/>
    </source>
</evidence>
<evidence type="ECO:0000256" key="1">
    <source>
        <dbReference type="SAM" id="MobiDB-lite"/>
    </source>
</evidence>
<accession>A0A9W8Q0U6</accession>
<dbReference type="EMBL" id="JAPDHF010000001">
    <property type="protein sequence ID" value="KAJ4024417.1"/>
    <property type="molecule type" value="Genomic_DNA"/>
</dbReference>
<dbReference type="Proteomes" id="UP001152130">
    <property type="component" value="Unassembled WGS sequence"/>
</dbReference>
<dbReference type="AlphaFoldDB" id="A0A9W8Q0U6"/>
<organism evidence="2 3">
    <name type="scientific">Fusarium irregulare</name>
    <dbReference type="NCBI Taxonomy" id="2494466"/>
    <lineage>
        <taxon>Eukaryota</taxon>
        <taxon>Fungi</taxon>
        <taxon>Dikarya</taxon>
        <taxon>Ascomycota</taxon>
        <taxon>Pezizomycotina</taxon>
        <taxon>Sordariomycetes</taxon>
        <taxon>Hypocreomycetidae</taxon>
        <taxon>Hypocreales</taxon>
        <taxon>Nectriaceae</taxon>
        <taxon>Fusarium</taxon>
        <taxon>Fusarium incarnatum-equiseti species complex</taxon>
    </lineage>
</organism>
<feature type="region of interest" description="Disordered" evidence="1">
    <location>
        <begin position="154"/>
        <end position="267"/>
    </location>
</feature>
<feature type="compositionally biased region" description="Low complexity" evidence="1">
    <location>
        <begin position="18"/>
        <end position="28"/>
    </location>
</feature>
<feature type="compositionally biased region" description="Basic and acidic residues" evidence="1">
    <location>
        <begin position="121"/>
        <end position="134"/>
    </location>
</feature>
<feature type="region of interest" description="Disordered" evidence="1">
    <location>
        <begin position="1"/>
        <end position="28"/>
    </location>
</feature>
<dbReference type="OrthoDB" id="5100698at2759"/>